<dbReference type="EMBL" id="CP053073">
    <property type="protein sequence ID" value="QJR16017.1"/>
    <property type="molecule type" value="Genomic_DNA"/>
</dbReference>
<dbReference type="SUPFAM" id="SSF55961">
    <property type="entry name" value="Bet v1-like"/>
    <property type="match status" value="1"/>
</dbReference>
<dbReference type="AlphaFoldDB" id="A0A6M4HDF4"/>
<evidence type="ECO:0008006" key="3">
    <source>
        <dbReference type="Google" id="ProtNLM"/>
    </source>
</evidence>
<sequence>MNVINVHERDLRADPHDVGALIDTLASANDRLWPHEDWPRMKFDRPLAVGARGGHGPIRYFVEAYAPGSFIRFRFTGPRGLEGTHGLYVLPGPQGTIRLRHSLEITPRGLARFSWPLAYRWLHDALVEDALTKAEAALGLAPRRQAWSPYVRFLRWLAARGVLRLRIPRAGPA</sequence>
<dbReference type="InParanoid" id="A0A6M4HDF4"/>
<gene>
    <name evidence="1" type="ORF">DSM104440_02845</name>
</gene>
<organism evidence="1 2">
    <name type="scientific">Usitatibacter palustris</name>
    <dbReference type="NCBI Taxonomy" id="2732487"/>
    <lineage>
        <taxon>Bacteria</taxon>
        <taxon>Pseudomonadati</taxon>
        <taxon>Pseudomonadota</taxon>
        <taxon>Betaproteobacteria</taxon>
        <taxon>Nitrosomonadales</taxon>
        <taxon>Usitatibacteraceae</taxon>
        <taxon>Usitatibacter</taxon>
    </lineage>
</organism>
<reference evidence="1 2" key="1">
    <citation type="submission" date="2020-04" db="EMBL/GenBank/DDBJ databases">
        <title>Usitatibacter rugosus gen. nov., sp. nov. and Usitatibacter palustris sp. nov., novel members of Usitatibacteraceae fam. nov. within the order Nitrosomonadales isolated from soil.</title>
        <authorList>
            <person name="Huber K.J."/>
            <person name="Neumann-Schaal M."/>
            <person name="Geppert A."/>
            <person name="Luckner M."/>
            <person name="Wanner G."/>
            <person name="Overmann J."/>
        </authorList>
    </citation>
    <scope>NUCLEOTIDE SEQUENCE [LARGE SCALE GENOMIC DNA]</scope>
    <source>
        <strain evidence="1 2">Swamp67</strain>
    </source>
</reference>
<name>A0A6M4HDF4_9PROT</name>
<protein>
    <recommendedName>
        <fullName evidence="3">SRPBCC family protein</fullName>
    </recommendedName>
</protein>
<proteinExistence type="predicted"/>
<dbReference type="KEGG" id="upl:DSM104440_02845"/>
<accession>A0A6M4HDF4</accession>
<dbReference type="RefSeq" id="WP_171163792.1">
    <property type="nucleotide sequence ID" value="NZ_CP053073.1"/>
</dbReference>
<dbReference type="Proteomes" id="UP000503096">
    <property type="component" value="Chromosome"/>
</dbReference>
<evidence type="ECO:0000313" key="2">
    <source>
        <dbReference type="Proteomes" id="UP000503096"/>
    </source>
</evidence>
<keyword evidence="2" id="KW-1185">Reference proteome</keyword>
<evidence type="ECO:0000313" key="1">
    <source>
        <dbReference type="EMBL" id="QJR16017.1"/>
    </source>
</evidence>